<reference evidence="1 2" key="1">
    <citation type="submission" date="2017-11" db="EMBL/GenBank/DDBJ databases">
        <title>Genomic Encyclopedia of Archaeal and Bacterial Type Strains, Phase II (KMG-II): From Individual Species to Whole Genera.</title>
        <authorList>
            <person name="Goeker M."/>
        </authorList>
    </citation>
    <scope>NUCLEOTIDE SEQUENCE [LARGE SCALE GENOMIC DNA]</scope>
    <source>
        <strain evidence="1 2">DSM 25478</strain>
    </source>
</reference>
<gene>
    <name evidence="1" type="ORF">CLV28_2373</name>
</gene>
<dbReference type="AlphaFoldDB" id="A0A2M9CD82"/>
<name>A0A2M9CD82_9CELL</name>
<sequence>MNDTAIRFEMSAPLLELLFVREAWDLSGTAGLPACAPRPDAGRSSRPSSALDLEATWDESWAVRFAGGADESWRGRFGQVDEPGDTGIDGDALRAWKNPLREAFTALAMRSHARTDPRFTDALERARRAGVDQISVLPLTPGWSLLEGTTFWTTTTDVADGRGLDLTLREALGG</sequence>
<protein>
    <submittedName>
        <fullName evidence="1">Uncharacterized protein</fullName>
    </submittedName>
</protein>
<accession>A0A2M9CD82</accession>
<dbReference type="EMBL" id="PGFE01000004">
    <property type="protein sequence ID" value="PJJ69896.1"/>
    <property type="molecule type" value="Genomic_DNA"/>
</dbReference>
<proteinExistence type="predicted"/>
<comment type="caution">
    <text evidence="1">The sequence shown here is derived from an EMBL/GenBank/DDBJ whole genome shotgun (WGS) entry which is preliminary data.</text>
</comment>
<evidence type="ECO:0000313" key="1">
    <source>
        <dbReference type="EMBL" id="PJJ69896.1"/>
    </source>
</evidence>
<dbReference type="Proteomes" id="UP000231693">
    <property type="component" value="Unassembled WGS sequence"/>
</dbReference>
<keyword evidence="2" id="KW-1185">Reference proteome</keyword>
<organism evidence="1 2">
    <name type="scientific">Sediminihabitans luteus</name>
    <dbReference type="NCBI Taxonomy" id="1138585"/>
    <lineage>
        <taxon>Bacteria</taxon>
        <taxon>Bacillati</taxon>
        <taxon>Actinomycetota</taxon>
        <taxon>Actinomycetes</taxon>
        <taxon>Micrococcales</taxon>
        <taxon>Cellulomonadaceae</taxon>
        <taxon>Sediminihabitans</taxon>
    </lineage>
</organism>
<evidence type="ECO:0000313" key="2">
    <source>
        <dbReference type="Proteomes" id="UP000231693"/>
    </source>
</evidence>